<dbReference type="PANTHER" id="PTHR46306">
    <property type="entry name" value="BTB/POZ DOMAIN-CONTAINING PROTEIN 9"/>
    <property type="match status" value="1"/>
</dbReference>
<dbReference type="Pfam" id="PF07707">
    <property type="entry name" value="BACK"/>
    <property type="match status" value="1"/>
</dbReference>
<dbReference type="Pfam" id="PF00651">
    <property type="entry name" value="BTB"/>
    <property type="match status" value="1"/>
</dbReference>
<dbReference type="Gene3D" id="3.30.710.10">
    <property type="entry name" value="Potassium Channel Kv1.1, Chain A"/>
    <property type="match status" value="1"/>
</dbReference>
<dbReference type="AlphaFoldDB" id="A0A397JPM3"/>
<dbReference type="PANTHER" id="PTHR46306:SF1">
    <property type="entry name" value="BTB_POZ DOMAIN-CONTAINING PROTEIN 9"/>
    <property type="match status" value="1"/>
</dbReference>
<evidence type="ECO:0000313" key="3">
    <source>
        <dbReference type="Proteomes" id="UP000266861"/>
    </source>
</evidence>
<dbReference type="SMART" id="SM00225">
    <property type="entry name" value="BTB"/>
    <property type="match status" value="1"/>
</dbReference>
<dbReference type="EMBL" id="PQFF01000011">
    <property type="protein sequence ID" value="RHZ89577.1"/>
    <property type="molecule type" value="Genomic_DNA"/>
</dbReference>
<name>A0A397JPM3_9GLOM</name>
<dbReference type="Proteomes" id="UP000266861">
    <property type="component" value="Unassembled WGS sequence"/>
</dbReference>
<protein>
    <recommendedName>
        <fullName evidence="1">BTB domain-containing protein</fullName>
    </recommendedName>
</protein>
<dbReference type="SUPFAM" id="SSF54695">
    <property type="entry name" value="POZ domain"/>
    <property type="match status" value="1"/>
</dbReference>
<gene>
    <name evidence="2" type="ORF">Glove_13g227</name>
</gene>
<feature type="domain" description="BTB" evidence="1">
    <location>
        <begin position="23"/>
        <end position="94"/>
    </location>
</feature>
<dbReference type="InterPro" id="IPR000210">
    <property type="entry name" value="BTB/POZ_dom"/>
</dbReference>
<dbReference type="CDD" id="cd14733">
    <property type="entry name" value="BACK"/>
    <property type="match status" value="1"/>
</dbReference>
<dbReference type="InterPro" id="IPR011705">
    <property type="entry name" value="BACK"/>
</dbReference>
<evidence type="ECO:0000259" key="1">
    <source>
        <dbReference type="PROSITE" id="PS50097"/>
    </source>
</evidence>
<accession>A0A397JPM3</accession>
<dbReference type="GO" id="GO:0005737">
    <property type="term" value="C:cytoplasm"/>
    <property type="evidence" value="ECO:0007669"/>
    <property type="project" value="TreeGrafter"/>
</dbReference>
<reference evidence="2 3" key="1">
    <citation type="submission" date="2018-08" db="EMBL/GenBank/DDBJ databases">
        <title>Genome and evolution of the arbuscular mycorrhizal fungus Diversispora epigaea (formerly Glomus versiforme) and its bacterial endosymbionts.</title>
        <authorList>
            <person name="Sun X."/>
            <person name="Fei Z."/>
            <person name="Harrison M."/>
        </authorList>
    </citation>
    <scope>NUCLEOTIDE SEQUENCE [LARGE SCALE GENOMIC DNA]</scope>
    <source>
        <strain evidence="2 3">IT104</strain>
    </source>
</reference>
<comment type="caution">
    <text evidence="2">The sequence shown here is derived from an EMBL/GenBank/DDBJ whole genome shotgun (WGS) entry which is preliminary data.</text>
</comment>
<organism evidence="2 3">
    <name type="scientific">Diversispora epigaea</name>
    <dbReference type="NCBI Taxonomy" id="1348612"/>
    <lineage>
        <taxon>Eukaryota</taxon>
        <taxon>Fungi</taxon>
        <taxon>Fungi incertae sedis</taxon>
        <taxon>Mucoromycota</taxon>
        <taxon>Glomeromycotina</taxon>
        <taxon>Glomeromycetes</taxon>
        <taxon>Diversisporales</taxon>
        <taxon>Diversisporaceae</taxon>
        <taxon>Diversispora</taxon>
    </lineage>
</organism>
<dbReference type="OrthoDB" id="1022638at2759"/>
<dbReference type="InterPro" id="IPR011333">
    <property type="entry name" value="SKP1/BTB/POZ_sf"/>
</dbReference>
<evidence type="ECO:0000313" key="2">
    <source>
        <dbReference type="EMBL" id="RHZ89577.1"/>
    </source>
</evidence>
<dbReference type="PROSITE" id="PS50097">
    <property type="entry name" value="BTB"/>
    <property type="match status" value="1"/>
</dbReference>
<proteinExistence type="predicted"/>
<dbReference type="InterPro" id="IPR052407">
    <property type="entry name" value="BTB_POZ_domain_cont_9"/>
</dbReference>
<sequence>MSLKFFDKLSQNFIELLNDKDDYNVIIEIENKKKSFTAHSNILKYRSPYFRKELENIQTNENNVKTIFIRSSVSAQIFDVILKYIYGGIVNLENVETRFIFDLMLATNELELDELTNKLETHLIDTKVSWLKTYFSFIYHTIFNENNFKKLKNYCNDIIAKHPSLIFDNSDFYSLPESALVSLLKRDDLQMEEVKIWDYVIKWGISQNSTLPTNLEEWSKENFLMLKTTLQQCLPLIRYFHISNTELFDKIIPYKKILDKQLFKDILQHLAAPDRPFKSIILPARSTVITELPPPAEQPKEPFSTIISEEHAAEISSWIDRKIFRMFNYSTENIPYKFELILSGTRDGFAPQTFWNICHGHANTIVETKDSFIFSLKNGNIQNPILSRVKTPEEAIWYISKKHQKLVGPDFVDFCLYSEKSNFTLDNRNYCNNSNRYEKPIRTSLERFSIVNYEVFKVIKKNA</sequence>
<dbReference type="Gene3D" id="1.25.40.420">
    <property type="match status" value="1"/>
</dbReference>
<keyword evidence="3" id="KW-1185">Reference proteome</keyword>